<dbReference type="SMART" id="SM00028">
    <property type="entry name" value="TPR"/>
    <property type="match status" value="5"/>
</dbReference>
<evidence type="ECO:0000313" key="6">
    <source>
        <dbReference type="Proteomes" id="UP000249799"/>
    </source>
</evidence>
<feature type="compositionally biased region" description="Polar residues" evidence="4">
    <location>
        <begin position="293"/>
        <end position="302"/>
    </location>
</feature>
<feature type="region of interest" description="Disordered" evidence="4">
    <location>
        <begin position="288"/>
        <end position="314"/>
    </location>
</feature>
<evidence type="ECO:0000256" key="1">
    <source>
        <dbReference type="ARBA" id="ARBA00022737"/>
    </source>
</evidence>
<feature type="repeat" description="TPR" evidence="3">
    <location>
        <begin position="44"/>
        <end position="77"/>
    </location>
</feature>
<feature type="compositionally biased region" description="Acidic residues" evidence="4">
    <location>
        <begin position="518"/>
        <end position="530"/>
    </location>
</feature>
<feature type="region of interest" description="Disordered" evidence="4">
    <location>
        <begin position="741"/>
        <end position="769"/>
    </location>
</feature>
<dbReference type="InterPro" id="IPR051012">
    <property type="entry name" value="CellSynth/LPSAsmb/PSIAsmb"/>
</dbReference>
<keyword evidence="1" id="KW-0677">Repeat</keyword>
<accession>A0A2Z4FLI8</accession>
<dbReference type="OrthoDB" id="5482461at2"/>
<evidence type="ECO:0008006" key="7">
    <source>
        <dbReference type="Google" id="ProtNLM"/>
    </source>
</evidence>
<feature type="region of interest" description="Disordered" evidence="4">
    <location>
        <begin position="494"/>
        <end position="536"/>
    </location>
</feature>
<keyword evidence="2 3" id="KW-0802">TPR repeat</keyword>
<dbReference type="PROSITE" id="PS50005">
    <property type="entry name" value="TPR"/>
    <property type="match status" value="2"/>
</dbReference>
<dbReference type="InterPro" id="IPR011990">
    <property type="entry name" value="TPR-like_helical_dom_sf"/>
</dbReference>
<proteinExistence type="predicted"/>
<dbReference type="AlphaFoldDB" id="A0A2Z4FLI8"/>
<dbReference type="Pfam" id="PF13174">
    <property type="entry name" value="TPR_6"/>
    <property type="match status" value="1"/>
</dbReference>
<dbReference type="Pfam" id="PF13414">
    <property type="entry name" value="TPR_11"/>
    <property type="match status" value="1"/>
</dbReference>
<evidence type="ECO:0000256" key="3">
    <source>
        <dbReference type="PROSITE-ProRule" id="PRU00339"/>
    </source>
</evidence>
<dbReference type="KEGG" id="bsed:DN745_10970"/>
<dbReference type="PANTHER" id="PTHR45586">
    <property type="entry name" value="TPR REPEAT-CONTAINING PROTEIN PA4667"/>
    <property type="match status" value="1"/>
</dbReference>
<organism evidence="5 6">
    <name type="scientific">Bradymonas sediminis</name>
    <dbReference type="NCBI Taxonomy" id="1548548"/>
    <lineage>
        <taxon>Bacteria</taxon>
        <taxon>Deltaproteobacteria</taxon>
        <taxon>Bradymonadales</taxon>
        <taxon>Bradymonadaceae</taxon>
        <taxon>Bradymonas</taxon>
    </lineage>
</organism>
<protein>
    <recommendedName>
        <fullName evidence="7">Tetratricopeptide repeat protein</fullName>
    </recommendedName>
</protein>
<evidence type="ECO:0000256" key="2">
    <source>
        <dbReference type="ARBA" id="ARBA00022803"/>
    </source>
</evidence>
<dbReference type="Pfam" id="PF13432">
    <property type="entry name" value="TPR_16"/>
    <property type="match status" value="1"/>
</dbReference>
<gene>
    <name evidence="5" type="ORF">DN745_10970</name>
</gene>
<dbReference type="EMBL" id="CP030032">
    <property type="protein sequence ID" value="AWV89833.1"/>
    <property type="molecule type" value="Genomic_DNA"/>
</dbReference>
<feature type="repeat" description="TPR" evidence="3">
    <location>
        <begin position="78"/>
        <end position="111"/>
    </location>
</feature>
<dbReference type="Proteomes" id="UP000249799">
    <property type="component" value="Chromosome"/>
</dbReference>
<sequence>MHKGNWDKAIAQYQLLVNDDSRDVRSMLKIADLYSKLGKNDQALNGYQQVAQHYASDEIFEKAAAVYKQALRLAPESPDLHRDLGDAYHSLGRLKDAVRAYHQAQKIYKSRGDAARQTEVLERMIALDPDDIGMRIQLAERYAKDNEVTRALEFFEFAAERLDQEGRTDEFVQVAERIIFLRDDAPDLRRRVIDIYLSNGQYRHALSHLQVCFKREPQNPQILDRLSQAFERLDRGDKAVLVLHELANLPATQANERECEHIYERILAIQPDDARALKRLRRLRKLSDAGTPTGVTHTNPSASPKPARPGAQSDADALAGVEFLDETSGIVFLDGPEDANPGAPEPVDISNDLEELEVVAPTIERTGEDDSTAAVARVLKETEVFIKYGLFDKAYETIVSVIARYPNNLHARAQMAQLQEARNNPEGAVDEFLEMARITRATPRHCQKFVREAFALTNDSERVRRLADQLGVPLEAEQSTATGHEFGGLDAHSLAESTANDPDSRSQDASRDQHLPLDDYDYDEDEYSEEEASHTDRMVVTDDMLAMNLEDLELIDEGAKSFDEPGTQELDLDDDALLFADQPVAATEDHAFEVLDDDAFDFDEAELMDADLIELDIDDAEFIDADMLDDELDIEEIEDMEFDGLDFDESAFEGAELLEMDVDIEGLSELSDSQMGALQDDNRAGAAGNPEFDLSVTDAEADQMFDQLFGDSGAGFGGLGEETSVGESSGLDFFGNQHGFDEVSDVPPSGPTLRRSSDSGGPAHQDFQIGNSEFGARSLSGKFVPAAEFEQSEGVVLGEDEAHNTSLELGLAYRDMGLFDEAILEFTHALDDPDARDAATYHIALCEIELGKQTDAVERLQALLLQSDLAGPIRQAALEQLQGSEA</sequence>
<dbReference type="SUPFAM" id="SSF48452">
    <property type="entry name" value="TPR-like"/>
    <property type="match status" value="2"/>
</dbReference>
<dbReference type="PANTHER" id="PTHR45586:SF1">
    <property type="entry name" value="LIPOPOLYSACCHARIDE ASSEMBLY PROTEIN B"/>
    <property type="match status" value="1"/>
</dbReference>
<feature type="compositionally biased region" description="Basic and acidic residues" evidence="4">
    <location>
        <begin position="502"/>
        <end position="517"/>
    </location>
</feature>
<name>A0A2Z4FLI8_9DELT</name>
<dbReference type="Gene3D" id="1.25.40.10">
    <property type="entry name" value="Tetratricopeptide repeat domain"/>
    <property type="match status" value="4"/>
</dbReference>
<keyword evidence="6" id="KW-1185">Reference proteome</keyword>
<evidence type="ECO:0000313" key="5">
    <source>
        <dbReference type="EMBL" id="AWV89833.1"/>
    </source>
</evidence>
<evidence type="ECO:0000256" key="4">
    <source>
        <dbReference type="SAM" id="MobiDB-lite"/>
    </source>
</evidence>
<dbReference type="InterPro" id="IPR019734">
    <property type="entry name" value="TPR_rpt"/>
</dbReference>
<reference evidence="5 6" key="1">
    <citation type="submission" date="2018-06" db="EMBL/GenBank/DDBJ databases">
        <title>Lujinxingia sediminis gen. nov. sp. nov., a new facultative anaerobic member of the class Deltaproteobacteria, and proposal of Lujinxingaceae fam. nov.</title>
        <authorList>
            <person name="Guo L.-Y."/>
            <person name="Li C.-M."/>
            <person name="Wang S."/>
            <person name="Du Z.-J."/>
        </authorList>
    </citation>
    <scope>NUCLEOTIDE SEQUENCE [LARGE SCALE GENOMIC DNA]</scope>
    <source>
        <strain evidence="5 6">FA350</strain>
    </source>
</reference>